<reference evidence="9" key="1">
    <citation type="journal article" date="2019" name="Int. J. Syst. Evol. Microbiol.">
        <title>The Global Catalogue of Microorganisms (GCM) 10K type strain sequencing project: providing services to taxonomists for standard genome sequencing and annotation.</title>
        <authorList>
            <consortium name="The Broad Institute Genomics Platform"/>
            <consortium name="The Broad Institute Genome Sequencing Center for Infectious Disease"/>
            <person name="Wu L."/>
            <person name="Ma J."/>
        </authorList>
    </citation>
    <scope>NUCLEOTIDE SEQUENCE [LARGE SCALE GENOMIC DNA]</scope>
    <source>
        <strain evidence="9">NBRC 111756</strain>
    </source>
</reference>
<dbReference type="PANTHER" id="PTHR32071">
    <property type="entry name" value="TRANSCRIPTIONAL REGULATORY PROTEIN"/>
    <property type="match status" value="1"/>
</dbReference>
<dbReference type="Gene3D" id="3.40.50.2300">
    <property type="match status" value="1"/>
</dbReference>
<proteinExistence type="predicted"/>
<keyword evidence="2" id="KW-0067">ATP-binding</keyword>
<dbReference type="Proteomes" id="UP001596422">
    <property type="component" value="Unassembled WGS sequence"/>
</dbReference>
<protein>
    <submittedName>
        <fullName evidence="8">PEP-CTERM-box response regulator transcription factor</fullName>
    </submittedName>
</protein>
<dbReference type="InterPro" id="IPR014264">
    <property type="entry name" value="PEP-CTERM_resp_reg"/>
</dbReference>
<feature type="domain" description="Response regulatory" evidence="7">
    <location>
        <begin position="11"/>
        <end position="128"/>
    </location>
</feature>
<dbReference type="InterPro" id="IPR027417">
    <property type="entry name" value="P-loop_NTPase"/>
</dbReference>
<dbReference type="InterPro" id="IPR002078">
    <property type="entry name" value="Sigma_54_int"/>
</dbReference>
<dbReference type="Pfam" id="PF00072">
    <property type="entry name" value="Response_reg"/>
    <property type="match status" value="1"/>
</dbReference>
<evidence type="ECO:0000313" key="8">
    <source>
        <dbReference type="EMBL" id="MFC6668955.1"/>
    </source>
</evidence>
<dbReference type="PROSITE" id="PS00688">
    <property type="entry name" value="SIGMA54_INTERACT_3"/>
    <property type="match status" value="1"/>
</dbReference>
<dbReference type="PROSITE" id="PS50045">
    <property type="entry name" value="SIGMA54_INTERACT_4"/>
    <property type="match status" value="1"/>
</dbReference>
<keyword evidence="4" id="KW-0804">Transcription</keyword>
<dbReference type="Pfam" id="PF02954">
    <property type="entry name" value="HTH_8"/>
    <property type="match status" value="1"/>
</dbReference>
<dbReference type="InterPro" id="IPR002197">
    <property type="entry name" value="HTH_Fis"/>
</dbReference>
<organism evidence="8 9">
    <name type="scientific">Marinobacterium aestuariivivens</name>
    <dbReference type="NCBI Taxonomy" id="1698799"/>
    <lineage>
        <taxon>Bacteria</taxon>
        <taxon>Pseudomonadati</taxon>
        <taxon>Pseudomonadota</taxon>
        <taxon>Gammaproteobacteria</taxon>
        <taxon>Oceanospirillales</taxon>
        <taxon>Oceanospirillaceae</taxon>
        <taxon>Marinobacterium</taxon>
    </lineage>
</organism>
<dbReference type="Gene3D" id="3.40.50.300">
    <property type="entry name" value="P-loop containing nucleotide triphosphate hydrolases"/>
    <property type="match status" value="1"/>
</dbReference>
<evidence type="ECO:0000256" key="2">
    <source>
        <dbReference type="ARBA" id="ARBA00022840"/>
    </source>
</evidence>
<dbReference type="Gene3D" id="1.10.8.60">
    <property type="match status" value="1"/>
</dbReference>
<dbReference type="InterPro" id="IPR058031">
    <property type="entry name" value="AAA_lid_NorR"/>
</dbReference>
<feature type="modified residue" description="4-aspartylphosphate" evidence="5">
    <location>
        <position position="58"/>
    </location>
</feature>
<name>A0ABW1ZT84_9GAMM</name>
<evidence type="ECO:0000256" key="1">
    <source>
        <dbReference type="ARBA" id="ARBA00022741"/>
    </source>
</evidence>
<dbReference type="CDD" id="cd00156">
    <property type="entry name" value="REC"/>
    <property type="match status" value="1"/>
</dbReference>
<dbReference type="SMART" id="SM00382">
    <property type="entry name" value="AAA"/>
    <property type="match status" value="1"/>
</dbReference>
<keyword evidence="1" id="KW-0547">Nucleotide-binding</keyword>
<dbReference type="RefSeq" id="WP_379907505.1">
    <property type="nucleotide sequence ID" value="NZ_JBHSWE010000001.1"/>
</dbReference>
<evidence type="ECO:0000313" key="9">
    <source>
        <dbReference type="Proteomes" id="UP001596422"/>
    </source>
</evidence>
<dbReference type="SUPFAM" id="SSF46689">
    <property type="entry name" value="Homeodomain-like"/>
    <property type="match status" value="1"/>
</dbReference>
<comment type="caution">
    <text evidence="8">The sequence shown here is derived from an EMBL/GenBank/DDBJ whole genome shotgun (WGS) entry which is preliminary data.</text>
</comment>
<dbReference type="PROSITE" id="PS50110">
    <property type="entry name" value="RESPONSE_REGULATORY"/>
    <property type="match status" value="1"/>
</dbReference>
<dbReference type="EMBL" id="JBHSWE010000001">
    <property type="protein sequence ID" value="MFC6668955.1"/>
    <property type="molecule type" value="Genomic_DNA"/>
</dbReference>
<dbReference type="InterPro" id="IPR011006">
    <property type="entry name" value="CheY-like_superfamily"/>
</dbReference>
<dbReference type="InterPro" id="IPR009057">
    <property type="entry name" value="Homeodomain-like_sf"/>
</dbReference>
<feature type="domain" description="Sigma-54 factor interaction" evidence="6">
    <location>
        <begin position="153"/>
        <end position="382"/>
    </location>
</feature>
<dbReference type="NCBIfam" id="TIGR02915">
    <property type="entry name" value="PEP_resp_reg"/>
    <property type="match status" value="1"/>
</dbReference>
<dbReference type="Gene3D" id="1.10.10.60">
    <property type="entry name" value="Homeodomain-like"/>
    <property type="match status" value="1"/>
</dbReference>
<dbReference type="SUPFAM" id="SSF52540">
    <property type="entry name" value="P-loop containing nucleoside triphosphate hydrolases"/>
    <property type="match status" value="1"/>
</dbReference>
<dbReference type="Pfam" id="PF25601">
    <property type="entry name" value="AAA_lid_14"/>
    <property type="match status" value="1"/>
</dbReference>
<dbReference type="PRINTS" id="PR01590">
    <property type="entry name" value="HTHFIS"/>
</dbReference>
<evidence type="ECO:0000259" key="7">
    <source>
        <dbReference type="PROSITE" id="PS50110"/>
    </source>
</evidence>
<dbReference type="SUPFAM" id="SSF52172">
    <property type="entry name" value="CheY-like"/>
    <property type="match status" value="1"/>
</dbReference>
<accession>A0ABW1ZT84</accession>
<sequence>MSNGRERDKKLLLVVEDDLGLQKQLKWGLDQYELVFATDRESAITQVRRYEPDVITLDLGLPPDPANASVGMQVLQEILQLHPESKVIVLTGNDDKLNAVNAIGLGAYDYCQKPMDLDKLGLILERAFLLRDLEKENRRLAAIRSQNSPLQGVIAASAEMLEVCKLVERIAPANISALLLGESGTGKEVLARAIHALSDRSDRRFVAINCASIPDNLLESELFGYEKGAFTGAVKQTPGKVEAAHRGTLFLDEIGDMPMPLQSKLLRFLQERCIERLGGRQEIEVDVRIISATHQDLEEMTLNGSFREDLYYRLAEFVITIPPLRARPGDAVLIARAFFNRYCDELGRRLKGLSEEACRAVEAYSWPGNVRQLENRIKRAVIMADGSQVSAGDLGLSVGDELDILPLNLRQVRESEEKRAIMKALGVANNNISRASELLGITRPTLYSLLEKHAIQSDPGG</sequence>
<dbReference type="InterPro" id="IPR001789">
    <property type="entry name" value="Sig_transdc_resp-reg_receiver"/>
</dbReference>
<keyword evidence="3" id="KW-0805">Transcription regulation</keyword>
<keyword evidence="9" id="KW-1185">Reference proteome</keyword>
<evidence type="ECO:0000259" key="6">
    <source>
        <dbReference type="PROSITE" id="PS50045"/>
    </source>
</evidence>
<dbReference type="Pfam" id="PF00158">
    <property type="entry name" value="Sigma54_activat"/>
    <property type="match status" value="1"/>
</dbReference>
<evidence type="ECO:0000256" key="5">
    <source>
        <dbReference type="PROSITE-ProRule" id="PRU00169"/>
    </source>
</evidence>
<evidence type="ECO:0000256" key="3">
    <source>
        <dbReference type="ARBA" id="ARBA00023015"/>
    </source>
</evidence>
<keyword evidence="5" id="KW-0597">Phosphoprotein</keyword>
<dbReference type="InterPro" id="IPR003593">
    <property type="entry name" value="AAA+_ATPase"/>
</dbReference>
<gene>
    <name evidence="8" type="primary">prsR</name>
    <name evidence="8" type="ORF">ACFQDL_01670</name>
</gene>
<dbReference type="CDD" id="cd00009">
    <property type="entry name" value="AAA"/>
    <property type="match status" value="1"/>
</dbReference>
<evidence type="ECO:0000256" key="4">
    <source>
        <dbReference type="ARBA" id="ARBA00023163"/>
    </source>
</evidence>
<dbReference type="SMART" id="SM00448">
    <property type="entry name" value="REC"/>
    <property type="match status" value="1"/>
</dbReference>
<dbReference type="PANTHER" id="PTHR32071:SF113">
    <property type="entry name" value="ALGINATE BIOSYNTHESIS TRANSCRIPTIONAL REGULATORY PROTEIN ALGB"/>
    <property type="match status" value="1"/>
</dbReference>
<dbReference type="InterPro" id="IPR025944">
    <property type="entry name" value="Sigma_54_int_dom_CS"/>
</dbReference>